<proteinExistence type="predicted"/>
<dbReference type="STRING" id="551996.SAMN05192573_107231"/>
<dbReference type="InterPro" id="IPR049050">
    <property type="entry name" value="nSTAND3"/>
</dbReference>
<protein>
    <recommendedName>
        <fullName evidence="1">Novel STAND NTPase 3 domain-containing protein</fullName>
    </recommendedName>
</protein>
<reference evidence="3" key="1">
    <citation type="submission" date="2016-10" db="EMBL/GenBank/DDBJ databases">
        <authorList>
            <person name="Varghese N."/>
            <person name="Submissions S."/>
        </authorList>
    </citation>
    <scope>NUCLEOTIDE SEQUENCE [LARGE SCALE GENOMIC DNA]</scope>
    <source>
        <strain evidence="3">Gh-67</strain>
    </source>
</reference>
<sequence>MLAKGFKLVFIDDKIPDAHNLIADDPELKQVVFFDDFFGSNIYEILNPRNSESALISLIERVRSLKNKYLILTSRTTILKQAEYNYDKFARSRLGAVSNYEVQSLFEI</sequence>
<dbReference type="EMBL" id="FNCG01000007">
    <property type="protein sequence ID" value="SDH21576.1"/>
    <property type="molecule type" value="Genomic_DNA"/>
</dbReference>
<feature type="domain" description="Novel STAND NTPase 3" evidence="1">
    <location>
        <begin position="2"/>
        <end position="93"/>
    </location>
</feature>
<accession>A0A1G8ALD1</accession>
<dbReference type="AlphaFoldDB" id="A0A1G8ALD1"/>
<evidence type="ECO:0000259" key="1">
    <source>
        <dbReference type="Pfam" id="PF20720"/>
    </source>
</evidence>
<dbReference type="Proteomes" id="UP000199705">
    <property type="component" value="Unassembled WGS sequence"/>
</dbReference>
<organism evidence="2 3">
    <name type="scientific">Mucilaginibacter gossypii</name>
    <dbReference type="NCBI Taxonomy" id="551996"/>
    <lineage>
        <taxon>Bacteria</taxon>
        <taxon>Pseudomonadati</taxon>
        <taxon>Bacteroidota</taxon>
        <taxon>Sphingobacteriia</taxon>
        <taxon>Sphingobacteriales</taxon>
        <taxon>Sphingobacteriaceae</taxon>
        <taxon>Mucilaginibacter</taxon>
    </lineage>
</organism>
<gene>
    <name evidence="2" type="ORF">SAMN05192573_107231</name>
</gene>
<keyword evidence="3" id="KW-1185">Reference proteome</keyword>
<dbReference type="Pfam" id="PF20720">
    <property type="entry name" value="nSTAND3"/>
    <property type="match status" value="1"/>
</dbReference>
<evidence type="ECO:0000313" key="2">
    <source>
        <dbReference type="EMBL" id="SDH21576.1"/>
    </source>
</evidence>
<evidence type="ECO:0000313" key="3">
    <source>
        <dbReference type="Proteomes" id="UP000199705"/>
    </source>
</evidence>
<name>A0A1G8ALD1_9SPHI</name>